<evidence type="ECO:0000313" key="11">
    <source>
        <dbReference type="Proteomes" id="UP000319836"/>
    </source>
</evidence>
<dbReference type="UniPathway" id="UPA00973"/>
<dbReference type="InterPro" id="IPR011004">
    <property type="entry name" value="Trimer_LpxA-like_sf"/>
</dbReference>
<dbReference type="Gene3D" id="2.160.10.10">
    <property type="entry name" value="Hexapeptide repeat proteins"/>
    <property type="match status" value="1"/>
</dbReference>
<evidence type="ECO:0000259" key="9">
    <source>
        <dbReference type="Pfam" id="PF04613"/>
    </source>
</evidence>
<comment type="function">
    <text evidence="7">Catalyzes the N-acylation of UDP-3-O-acylglucosamine using 3-hydroxyacyl-ACP as the acyl donor. Is involved in the biosynthesis of lipid A, a phosphorylated glycolipid that anchors the lipopolysaccharide to the outer membrane of the cell.</text>
</comment>
<dbReference type="PANTHER" id="PTHR43378:SF2">
    <property type="entry name" value="UDP-3-O-ACYLGLUCOSAMINE N-ACYLTRANSFERASE 1, MITOCHONDRIAL-RELATED"/>
    <property type="match status" value="1"/>
</dbReference>
<dbReference type="InterPro" id="IPR007691">
    <property type="entry name" value="LpxD"/>
</dbReference>
<dbReference type="Gene3D" id="3.40.1390.10">
    <property type="entry name" value="MurE/MurF, N-terminal domain"/>
    <property type="match status" value="1"/>
</dbReference>
<dbReference type="NCBIfam" id="TIGR01853">
    <property type="entry name" value="lipid_A_lpxD"/>
    <property type="match status" value="1"/>
</dbReference>
<name>A0A538TXH3_UNCEI</name>
<dbReference type="Pfam" id="PF00132">
    <property type="entry name" value="Hexapep"/>
    <property type="match status" value="2"/>
</dbReference>
<protein>
    <recommendedName>
        <fullName evidence="7">UDP-3-O-acylglucosamine N-acyltransferase</fullName>
        <ecNumber evidence="7">2.3.1.191</ecNumber>
    </recommendedName>
</protein>
<dbReference type="NCBIfam" id="NF002060">
    <property type="entry name" value="PRK00892.1"/>
    <property type="match status" value="1"/>
</dbReference>
<dbReference type="HAMAP" id="MF_00523">
    <property type="entry name" value="LpxD"/>
    <property type="match status" value="1"/>
</dbReference>
<keyword evidence="3 7" id="KW-0808">Transferase</keyword>
<evidence type="ECO:0000256" key="6">
    <source>
        <dbReference type="ARBA" id="ARBA00023315"/>
    </source>
</evidence>
<evidence type="ECO:0000256" key="3">
    <source>
        <dbReference type="ARBA" id="ARBA00022679"/>
    </source>
</evidence>
<dbReference type="GO" id="GO:0016410">
    <property type="term" value="F:N-acyltransferase activity"/>
    <property type="evidence" value="ECO:0007669"/>
    <property type="project" value="InterPro"/>
</dbReference>
<keyword evidence="6 7" id="KW-0012">Acyltransferase</keyword>
<evidence type="ECO:0000256" key="1">
    <source>
        <dbReference type="ARBA" id="ARBA00022516"/>
    </source>
</evidence>
<dbReference type="PROSITE" id="PS00101">
    <property type="entry name" value="HEXAPEP_TRANSFERASES"/>
    <property type="match status" value="1"/>
</dbReference>
<comment type="similarity">
    <text evidence="7">Belongs to the transferase hexapeptide repeat family. LpxD subfamily.</text>
</comment>
<keyword evidence="8" id="KW-0175">Coiled coil</keyword>
<organism evidence="10 11">
    <name type="scientific">Eiseniibacteriota bacterium</name>
    <dbReference type="NCBI Taxonomy" id="2212470"/>
    <lineage>
        <taxon>Bacteria</taxon>
        <taxon>Candidatus Eiseniibacteriota</taxon>
    </lineage>
</organism>
<sequence>MVTRSLTELAAELKGQVLGDGSIVVSDVAGIREALPGDITFIANSRYDAYLDETRASAVICARDTRQTRMPLILVDNPYRAFQQAVRIFRPDRDRPAPGVHPTAVIAADALLGERIGQRCVIVAHGYVGPRVVIGPDTCLYAHVTVREDCVIGARCILHPGVVIGADGFGFALDQGRYHKVPQVGNVIIEDDVEIGANTTIDRATTHSTRVGAGTKIDNLVQIGHNVVIGQHCIIVAQVGISGSTELADHVTVGGQAGLVGHITVGKGAMVAAQSGVTKSVPADTVVSGYPAIPHGPWKRIQAMLQKLPQMFQRLRDVEERVQKLEREDAEERVR</sequence>
<dbReference type="PANTHER" id="PTHR43378">
    <property type="entry name" value="UDP-3-O-ACYLGLUCOSAMINE N-ACYLTRANSFERASE"/>
    <property type="match status" value="1"/>
</dbReference>
<proteinExistence type="inferred from homology"/>
<feature type="coiled-coil region" evidence="8">
    <location>
        <begin position="308"/>
        <end position="335"/>
    </location>
</feature>
<dbReference type="InterPro" id="IPR001451">
    <property type="entry name" value="Hexapep"/>
</dbReference>
<comment type="caution">
    <text evidence="10">The sequence shown here is derived from an EMBL/GenBank/DDBJ whole genome shotgun (WGS) entry which is preliminary data.</text>
</comment>
<feature type="domain" description="UDP-3-O-[3-hydroxymyristoyl] glucosamine N-acyltransferase non-repeat region" evidence="9">
    <location>
        <begin position="23"/>
        <end position="87"/>
    </location>
</feature>
<dbReference type="InterPro" id="IPR020573">
    <property type="entry name" value="UDP_GlcNAc_AcTrfase_non-rep"/>
</dbReference>
<evidence type="ECO:0000256" key="8">
    <source>
        <dbReference type="SAM" id="Coils"/>
    </source>
</evidence>
<evidence type="ECO:0000256" key="7">
    <source>
        <dbReference type="HAMAP-Rule" id="MF_00523"/>
    </source>
</evidence>
<dbReference type="GO" id="GO:0016020">
    <property type="term" value="C:membrane"/>
    <property type="evidence" value="ECO:0007669"/>
    <property type="project" value="GOC"/>
</dbReference>
<dbReference type="GO" id="GO:0009245">
    <property type="term" value="P:lipid A biosynthetic process"/>
    <property type="evidence" value="ECO:0007669"/>
    <property type="project" value="UniProtKB-UniRule"/>
</dbReference>
<dbReference type="EMBL" id="VBPA01000410">
    <property type="protein sequence ID" value="TMQ68209.1"/>
    <property type="molecule type" value="Genomic_DNA"/>
</dbReference>
<dbReference type="InterPro" id="IPR018357">
    <property type="entry name" value="Hexapep_transf_CS"/>
</dbReference>
<reference evidence="10 11" key="1">
    <citation type="journal article" date="2019" name="Nat. Microbiol.">
        <title>Mediterranean grassland soil C-N compound turnover is dependent on rainfall and depth, and is mediated by genomically divergent microorganisms.</title>
        <authorList>
            <person name="Diamond S."/>
            <person name="Andeer P.F."/>
            <person name="Li Z."/>
            <person name="Crits-Christoph A."/>
            <person name="Burstein D."/>
            <person name="Anantharaman K."/>
            <person name="Lane K.R."/>
            <person name="Thomas B.C."/>
            <person name="Pan C."/>
            <person name="Northen T.R."/>
            <person name="Banfield J.F."/>
        </authorList>
    </citation>
    <scope>NUCLEOTIDE SEQUENCE [LARGE SCALE GENOMIC DNA]</scope>
    <source>
        <strain evidence="10">WS_10</strain>
    </source>
</reference>
<evidence type="ECO:0000256" key="5">
    <source>
        <dbReference type="ARBA" id="ARBA00023098"/>
    </source>
</evidence>
<evidence type="ECO:0000256" key="4">
    <source>
        <dbReference type="ARBA" id="ARBA00022737"/>
    </source>
</evidence>
<dbReference type="GO" id="GO:0103118">
    <property type="term" value="F:UDP-3-O-[(3R)-3-hydroxyacyl]-glucosamine N-acyltransferase activity"/>
    <property type="evidence" value="ECO:0007669"/>
    <property type="project" value="UniProtKB-EC"/>
</dbReference>
<keyword evidence="4 7" id="KW-0677">Repeat</keyword>
<feature type="active site" description="Proton acceptor" evidence="7">
    <location>
        <position position="225"/>
    </location>
</feature>
<evidence type="ECO:0000313" key="10">
    <source>
        <dbReference type="EMBL" id="TMQ68209.1"/>
    </source>
</evidence>
<evidence type="ECO:0000256" key="2">
    <source>
        <dbReference type="ARBA" id="ARBA00022556"/>
    </source>
</evidence>
<dbReference type="Proteomes" id="UP000319836">
    <property type="component" value="Unassembled WGS sequence"/>
</dbReference>
<dbReference type="SUPFAM" id="SSF51161">
    <property type="entry name" value="Trimeric LpxA-like enzymes"/>
    <property type="match status" value="1"/>
</dbReference>
<comment type="pathway">
    <text evidence="7">Bacterial outer membrane biogenesis; LPS lipid A biosynthesis.</text>
</comment>
<dbReference type="EC" id="2.3.1.191" evidence="7"/>
<comment type="subunit">
    <text evidence="7">Homotrimer.</text>
</comment>
<keyword evidence="5 7" id="KW-0443">Lipid metabolism</keyword>
<comment type="catalytic activity">
    <reaction evidence="7">
        <text>a UDP-3-O-[(3R)-3-hydroxyacyl]-alpha-D-glucosamine + a (3R)-hydroxyacyl-[ACP] = a UDP-2-N,3-O-bis[(3R)-3-hydroxyacyl]-alpha-D-glucosamine + holo-[ACP] + H(+)</text>
        <dbReference type="Rhea" id="RHEA:53836"/>
        <dbReference type="Rhea" id="RHEA-COMP:9685"/>
        <dbReference type="Rhea" id="RHEA-COMP:9945"/>
        <dbReference type="ChEBI" id="CHEBI:15378"/>
        <dbReference type="ChEBI" id="CHEBI:64479"/>
        <dbReference type="ChEBI" id="CHEBI:78827"/>
        <dbReference type="ChEBI" id="CHEBI:137740"/>
        <dbReference type="ChEBI" id="CHEBI:137748"/>
        <dbReference type="EC" id="2.3.1.191"/>
    </reaction>
</comment>
<accession>A0A538TXH3</accession>
<dbReference type="AlphaFoldDB" id="A0A538TXH3"/>
<keyword evidence="1 7" id="KW-0444">Lipid biosynthesis</keyword>
<dbReference type="CDD" id="cd03352">
    <property type="entry name" value="LbH_LpxD"/>
    <property type="match status" value="1"/>
</dbReference>
<dbReference type="Pfam" id="PF04613">
    <property type="entry name" value="LpxD"/>
    <property type="match status" value="1"/>
</dbReference>
<keyword evidence="2 7" id="KW-0441">Lipid A biosynthesis</keyword>
<gene>
    <name evidence="7 10" type="primary">lpxD</name>
    <name evidence="10" type="ORF">E6K80_14385</name>
</gene>